<evidence type="ECO:0000313" key="10">
    <source>
        <dbReference type="EMBL" id="CAB4217764.1"/>
    </source>
</evidence>
<dbReference type="EMBL" id="LR796698">
    <property type="protein sequence ID" value="CAB4160125.1"/>
    <property type="molecule type" value="Genomic_DNA"/>
</dbReference>
<evidence type="ECO:0000313" key="2">
    <source>
        <dbReference type="EMBL" id="CAB4156824.1"/>
    </source>
</evidence>
<dbReference type="EMBL" id="LR796762">
    <property type="protein sequence ID" value="CAB4164405.1"/>
    <property type="molecule type" value="Genomic_DNA"/>
</dbReference>
<dbReference type="EMBL" id="LR796443">
    <property type="protein sequence ID" value="CAB4145212.1"/>
    <property type="molecule type" value="Genomic_DNA"/>
</dbReference>
<evidence type="ECO:0000313" key="6">
    <source>
        <dbReference type="EMBL" id="CAB4178391.1"/>
    </source>
</evidence>
<organism evidence="7">
    <name type="scientific">uncultured Caudovirales phage</name>
    <dbReference type="NCBI Taxonomy" id="2100421"/>
    <lineage>
        <taxon>Viruses</taxon>
        <taxon>Duplodnaviria</taxon>
        <taxon>Heunggongvirae</taxon>
        <taxon>Uroviricota</taxon>
        <taxon>Caudoviricetes</taxon>
        <taxon>Peduoviridae</taxon>
        <taxon>Maltschvirus</taxon>
        <taxon>Maltschvirus maltsch</taxon>
    </lineage>
</organism>
<name>A0A6J5RCS9_9CAUD</name>
<dbReference type="EMBL" id="LR797305">
    <property type="protein sequence ID" value="CAB4200325.1"/>
    <property type="molecule type" value="Genomic_DNA"/>
</dbReference>
<evidence type="ECO:0000313" key="9">
    <source>
        <dbReference type="EMBL" id="CAB4213132.1"/>
    </source>
</evidence>
<dbReference type="EMBL" id="LR798395">
    <property type="protein sequence ID" value="CAB5228979.1"/>
    <property type="molecule type" value="Genomic_DNA"/>
</dbReference>
<sequence length="249" mass="28738">MSENKRYELDQLFDLSNFTDMPLADFADACIDQDCEQSVLVGEYMFNTVGVDRRNIATGGASDFDYVIHQPHAKLHKGYSSPQWLSLSLVFAMFDVKRMKSVLSISGYLDRFKYDALVNRYGAELSILNSKRLLYYERFAKGFSSILPDVPYKMVTRQEVELDEDTKYDLILGWSSDMENPFLSPSTYVDRLNSGGVMLIQNSSDSSFLYHNKTVVSPAWEWHHELKHNEWCNVYHIPVFYGLTIVVKN</sequence>
<dbReference type="EMBL" id="LR796878">
    <property type="protein sequence ID" value="CAB4172227.1"/>
    <property type="molecule type" value="Genomic_DNA"/>
</dbReference>
<dbReference type="EMBL" id="LR798341">
    <property type="protein sequence ID" value="CAB5225132.1"/>
    <property type="molecule type" value="Genomic_DNA"/>
</dbReference>
<dbReference type="EMBL" id="LR796961">
    <property type="protein sequence ID" value="CAB4178391.1"/>
    <property type="molecule type" value="Genomic_DNA"/>
</dbReference>
<gene>
    <name evidence="6" type="ORF">UFOVP1002_142</name>
    <name evidence="7" type="ORF">UFOVP1217_53</name>
    <name evidence="8" type="ORF">UFOVP1343_37</name>
    <name evidence="9" type="ORF">UFOVP1438_86</name>
    <name evidence="12" type="ORF">UFOVP1541_99</name>
    <name evidence="10" type="ORF">UFOVP1592_82</name>
    <name evidence="1" type="ORF">UFOVP465_131</name>
    <name evidence="2" type="ORF">UFOVP666_177</name>
    <name evidence="3" type="ORF">UFOVP727_66</name>
    <name evidence="11" type="ORF">UFOVP741_69</name>
    <name evidence="4" type="ORF">UFOVP819_17</name>
    <name evidence="5" type="ORF">UFOVP926_70</name>
</gene>
<proteinExistence type="predicted"/>
<reference evidence="7" key="1">
    <citation type="submission" date="2020-05" db="EMBL/GenBank/DDBJ databases">
        <authorList>
            <person name="Chiriac C."/>
            <person name="Salcher M."/>
            <person name="Ghai R."/>
            <person name="Kavagutti S V."/>
        </authorList>
    </citation>
    <scope>NUCLEOTIDE SEQUENCE</scope>
</reference>
<evidence type="ECO:0000313" key="1">
    <source>
        <dbReference type="EMBL" id="CAB4145212.1"/>
    </source>
</evidence>
<dbReference type="EMBL" id="LR797452">
    <property type="protein sequence ID" value="CAB4217764.1"/>
    <property type="molecule type" value="Genomic_DNA"/>
</dbReference>
<dbReference type="EMBL" id="LR797395">
    <property type="protein sequence ID" value="CAB4213132.1"/>
    <property type="molecule type" value="Genomic_DNA"/>
</dbReference>
<dbReference type="EMBL" id="LR796644">
    <property type="protein sequence ID" value="CAB4156824.1"/>
    <property type="molecule type" value="Genomic_DNA"/>
</dbReference>
<evidence type="ECO:0000313" key="3">
    <source>
        <dbReference type="EMBL" id="CAB4160125.1"/>
    </source>
</evidence>
<evidence type="ECO:0000313" key="7">
    <source>
        <dbReference type="EMBL" id="CAB4191588.1"/>
    </source>
</evidence>
<protein>
    <submittedName>
        <fullName evidence="7">Uncharacterized protein</fullName>
    </submittedName>
</protein>
<evidence type="ECO:0000313" key="11">
    <source>
        <dbReference type="EMBL" id="CAB5225132.1"/>
    </source>
</evidence>
<evidence type="ECO:0000313" key="5">
    <source>
        <dbReference type="EMBL" id="CAB4172227.1"/>
    </source>
</evidence>
<dbReference type="EMBL" id="LR797177">
    <property type="protein sequence ID" value="CAB4191588.1"/>
    <property type="molecule type" value="Genomic_DNA"/>
</dbReference>
<evidence type="ECO:0000313" key="4">
    <source>
        <dbReference type="EMBL" id="CAB4164405.1"/>
    </source>
</evidence>
<evidence type="ECO:0000313" key="12">
    <source>
        <dbReference type="EMBL" id="CAB5228979.1"/>
    </source>
</evidence>
<evidence type="ECO:0000313" key="8">
    <source>
        <dbReference type="EMBL" id="CAB4200325.1"/>
    </source>
</evidence>
<accession>A0A6J5RCS9</accession>